<dbReference type="GO" id="GO:0016757">
    <property type="term" value="F:glycosyltransferase activity"/>
    <property type="evidence" value="ECO:0007669"/>
    <property type="project" value="InterPro"/>
</dbReference>
<dbReference type="Gene3D" id="3.90.550.10">
    <property type="entry name" value="Spore Coat Polysaccharide Biosynthesis Protein SpsA, Chain A"/>
    <property type="match status" value="1"/>
</dbReference>
<dbReference type="PANTHER" id="PTHR48261">
    <property type="entry name" value="ACETYLGLUCOSAMINYLTRANSFERASE"/>
    <property type="match status" value="1"/>
</dbReference>
<feature type="domain" description="Glycosyl transferase 64" evidence="6">
    <location>
        <begin position="101"/>
        <end position="342"/>
    </location>
</feature>
<dbReference type="PANTHER" id="PTHR48261:SF2">
    <property type="entry name" value="ACETYLGLUCOSAMINYLTRANSFERASE"/>
    <property type="match status" value="1"/>
</dbReference>
<evidence type="ECO:0000313" key="8">
    <source>
        <dbReference type="Proteomes" id="UP001175000"/>
    </source>
</evidence>
<dbReference type="EMBL" id="JAULSU010000008">
    <property type="protein sequence ID" value="KAK0609461.1"/>
    <property type="molecule type" value="Genomic_DNA"/>
</dbReference>
<dbReference type="InterPro" id="IPR029044">
    <property type="entry name" value="Nucleotide-diphossugar_trans"/>
</dbReference>
<dbReference type="InterPro" id="IPR004263">
    <property type="entry name" value="Exostosin"/>
</dbReference>
<sequence>MALILSIFTNHFAGPLAAVRSGALQAETPPSPSPSLVTSDVAEPPSPEEQSQLEEPPSPLISALQVPLGYAGACGEDAHAAARKVWLEADVRYAHLMDDKFTIAILTYKRPDILNVTLTKLLSTPIPSLHEVVIVWCESPDPPPSYTSPLGVRVRYRYSSYDSLNARFAPDPLYETQAILSHDDDVWYEPSDLEFVFQTWRQLGRYRITGALPRCFTRNDKGSLSYHPCKKGQDWYSMVLTNLAFVHLSLMDYYSSGEQIPTLIRAHVDENFNCEDIAMNYIASMLTCTGPLHVQGKEHFKNQDPKKGISRGGGHVAKRHRCLNYFEEVIGFFPLVKQMGSIHRGMEWFN</sequence>
<evidence type="ECO:0000256" key="5">
    <source>
        <dbReference type="SAM" id="MobiDB-lite"/>
    </source>
</evidence>
<evidence type="ECO:0000259" key="6">
    <source>
        <dbReference type="Pfam" id="PF09258"/>
    </source>
</evidence>
<keyword evidence="8" id="KW-1185">Reference proteome</keyword>
<keyword evidence="4" id="KW-1015">Disulfide bond</keyword>
<keyword evidence="2 7" id="KW-0808">Transferase</keyword>
<protein>
    <submittedName>
        <fullName evidence="7">Glycosyl transferase family 64 domain-containing protein</fullName>
    </submittedName>
</protein>
<evidence type="ECO:0000256" key="4">
    <source>
        <dbReference type="ARBA" id="ARBA00023157"/>
    </source>
</evidence>
<feature type="region of interest" description="Disordered" evidence="5">
    <location>
        <begin position="24"/>
        <end position="57"/>
    </location>
</feature>
<name>A0AA39WC78_9PEZI</name>
<reference evidence="7" key="1">
    <citation type="submission" date="2023-06" db="EMBL/GenBank/DDBJ databases">
        <title>Genome-scale phylogeny and comparative genomics of the fungal order Sordariales.</title>
        <authorList>
            <consortium name="Lawrence Berkeley National Laboratory"/>
            <person name="Hensen N."/>
            <person name="Bonometti L."/>
            <person name="Westerberg I."/>
            <person name="Brannstrom I.O."/>
            <person name="Guillou S."/>
            <person name="Cros-Aarteil S."/>
            <person name="Calhoun S."/>
            <person name="Haridas S."/>
            <person name="Kuo A."/>
            <person name="Mondo S."/>
            <person name="Pangilinan J."/>
            <person name="Riley R."/>
            <person name="Labutti K."/>
            <person name="Andreopoulos B."/>
            <person name="Lipzen A."/>
            <person name="Chen C."/>
            <person name="Yanf M."/>
            <person name="Daum C."/>
            <person name="Ng V."/>
            <person name="Clum A."/>
            <person name="Steindorff A."/>
            <person name="Ohm R."/>
            <person name="Martin F."/>
            <person name="Silar P."/>
            <person name="Natvig D."/>
            <person name="Lalanne C."/>
            <person name="Gautier V."/>
            <person name="Ament-Velasquez S.L."/>
            <person name="Kruys A."/>
            <person name="Hutchinson M.I."/>
            <person name="Powell A.J."/>
            <person name="Barry K."/>
            <person name="Miller A.N."/>
            <person name="Grigoriev I.V."/>
            <person name="Debuchy R."/>
            <person name="Gladieux P."/>
            <person name="Thoren M.H."/>
            <person name="Johannesson H."/>
        </authorList>
    </citation>
    <scope>NUCLEOTIDE SEQUENCE</scope>
    <source>
        <strain evidence="7">CBS 606.72</strain>
    </source>
</reference>
<evidence type="ECO:0000256" key="1">
    <source>
        <dbReference type="ARBA" id="ARBA00004370"/>
    </source>
</evidence>
<dbReference type="InterPro" id="IPR015338">
    <property type="entry name" value="GT64_dom"/>
</dbReference>
<dbReference type="Pfam" id="PF09258">
    <property type="entry name" value="Glyco_transf_64"/>
    <property type="match status" value="1"/>
</dbReference>
<organism evidence="7 8">
    <name type="scientific">Immersiella caudata</name>
    <dbReference type="NCBI Taxonomy" id="314043"/>
    <lineage>
        <taxon>Eukaryota</taxon>
        <taxon>Fungi</taxon>
        <taxon>Dikarya</taxon>
        <taxon>Ascomycota</taxon>
        <taxon>Pezizomycotina</taxon>
        <taxon>Sordariomycetes</taxon>
        <taxon>Sordariomycetidae</taxon>
        <taxon>Sordariales</taxon>
        <taxon>Lasiosphaeriaceae</taxon>
        <taxon>Immersiella</taxon>
    </lineage>
</organism>
<dbReference type="AlphaFoldDB" id="A0AA39WC78"/>
<evidence type="ECO:0000256" key="3">
    <source>
        <dbReference type="ARBA" id="ARBA00023136"/>
    </source>
</evidence>
<comment type="subcellular location">
    <subcellularLocation>
        <location evidence="1">Membrane</location>
    </subcellularLocation>
</comment>
<dbReference type="GO" id="GO:0016020">
    <property type="term" value="C:membrane"/>
    <property type="evidence" value="ECO:0007669"/>
    <property type="project" value="UniProtKB-SubCell"/>
</dbReference>
<keyword evidence="3" id="KW-0472">Membrane</keyword>
<dbReference type="Proteomes" id="UP001175000">
    <property type="component" value="Unassembled WGS sequence"/>
</dbReference>
<proteinExistence type="predicted"/>
<evidence type="ECO:0000256" key="2">
    <source>
        <dbReference type="ARBA" id="ARBA00022679"/>
    </source>
</evidence>
<dbReference type="SUPFAM" id="SSF53448">
    <property type="entry name" value="Nucleotide-diphospho-sugar transferases"/>
    <property type="match status" value="1"/>
</dbReference>
<accession>A0AA39WC78</accession>
<comment type="caution">
    <text evidence="7">The sequence shown here is derived from an EMBL/GenBank/DDBJ whole genome shotgun (WGS) entry which is preliminary data.</text>
</comment>
<evidence type="ECO:0000313" key="7">
    <source>
        <dbReference type="EMBL" id="KAK0609461.1"/>
    </source>
</evidence>
<gene>
    <name evidence="7" type="ORF">B0T14DRAFT_441863</name>
</gene>